<protein>
    <submittedName>
        <fullName evidence="1">Uncharacterized protein</fullName>
    </submittedName>
</protein>
<organism evidence="1">
    <name type="scientific">marine sediment metagenome</name>
    <dbReference type="NCBI Taxonomy" id="412755"/>
    <lineage>
        <taxon>unclassified sequences</taxon>
        <taxon>metagenomes</taxon>
        <taxon>ecological metagenomes</taxon>
    </lineage>
</organism>
<accession>A0A0F9HAA0</accession>
<reference evidence="1" key="1">
    <citation type="journal article" date="2015" name="Nature">
        <title>Complex archaea that bridge the gap between prokaryotes and eukaryotes.</title>
        <authorList>
            <person name="Spang A."/>
            <person name="Saw J.H."/>
            <person name="Jorgensen S.L."/>
            <person name="Zaremba-Niedzwiedzka K."/>
            <person name="Martijn J."/>
            <person name="Lind A.E."/>
            <person name="van Eijk R."/>
            <person name="Schleper C."/>
            <person name="Guy L."/>
            <person name="Ettema T.J."/>
        </authorList>
    </citation>
    <scope>NUCLEOTIDE SEQUENCE</scope>
</reference>
<dbReference type="EMBL" id="LAZR01015652">
    <property type="protein sequence ID" value="KKM07990.1"/>
    <property type="molecule type" value="Genomic_DNA"/>
</dbReference>
<gene>
    <name evidence="1" type="ORF">LCGC14_1728350</name>
</gene>
<comment type="caution">
    <text evidence="1">The sequence shown here is derived from an EMBL/GenBank/DDBJ whole genome shotgun (WGS) entry which is preliminary data.</text>
</comment>
<dbReference type="AlphaFoldDB" id="A0A0F9HAA0"/>
<name>A0A0F9HAA0_9ZZZZ</name>
<sequence>MSTRSTIIASLVTGLKGVALVGQNVSSRPKMPAKIGLLLPYIAVVVEPEEATFEGSSRFKTAIALYIYTNESYNAIEDLISNVKDYIQSASITNALELRLGEPVHEIVAVEDAQAVAATKLNVIRVYKEENNDTPANKYPPVAPVGYMAIANYKAYALQVSGSTTYQSMGTRVYDSHMNANIVVPAAANSGSISVDIVDAPVVAFFGGRVDAV</sequence>
<feature type="non-terminal residue" evidence="1">
    <location>
        <position position="213"/>
    </location>
</feature>
<evidence type="ECO:0000313" key="1">
    <source>
        <dbReference type="EMBL" id="KKM07990.1"/>
    </source>
</evidence>
<proteinExistence type="predicted"/>